<accession>A0ABD0SH26</accession>
<keyword evidence="2" id="KW-0722">Serine protease inhibitor</keyword>
<comment type="caution">
    <text evidence="5">The sequence shown here is derived from an EMBL/GenBank/DDBJ whole genome shotgun (WGS) entry which is preliminary data.</text>
</comment>
<organism evidence="5 6">
    <name type="scientific">Loxostege sticticalis</name>
    <name type="common">Beet webworm moth</name>
    <dbReference type="NCBI Taxonomy" id="481309"/>
    <lineage>
        <taxon>Eukaryota</taxon>
        <taxon>Metazoa</taxon>
        <taxon>Ecdysozoa</taxon>
        <taxon>Arthropoda</taxon>
        <taxon>Hexapoda</taxon>
        <taxon>Insecta</taxon>
        <taxon>Pterygota</taxon>
        <taxon>Neoptera</taxon>
        <taxon>Endopterygota</taxon>
        <taxon>Lepidoptera</taxon>
        <taxon>Glossata</taxon>
        <taxon>Ditrysia</taxon>
        <taxon>Pyraloidea</taxon>
        <taxon>Crambidae</taxon>
        <taxon>Pyraustinae</taxon>
        <taxon>Loxostege</taxon>
    </lineage>
</organism>
<dbReference type="SUPFAM" id="SSF56574">
    <property type="entry name" value="Serpins"/>
    <property type="match status" value="3"/>
</dbReference>
<dbReference type="GO" id="GO:0004867">
    <property type="term" value="F:serine-type endopeptidase inhibitor activity"/>
    <property type="evidence" value="ECO:0007669"/>
    <property type="project" value="UniProtKB-KW"/>
</dbReference>
<dbReference type="Proteomes" id="UP001549921">
    <property type="component" value="Unassembled WGS sequence"/>
</dbReference>
<dbReference type="SMART" id="SM00093">
    <property type="entry name" value="SERPIN"/>
    <property type="match status" value="3"/>
</dbReference>
<dbReference type="InterPro" id="IPR042178">
    <property type="entry name" value="Serpin_sf_1"/>
</dbReference>
<feature type="domain" description="Serpin" evidence="4">
    <location>
        <begin position="919"/>
        <end position="1386"/>
    </location>
</feature>
<dbReference type="InterPro" id="IPR000215">
    <property type="entry name" value="Serpin_fam"/>
</dbReference>
<protein>
    <recommendedName>
        <fullName evidence="4">Serpin domain-containing protein</fullName>
    </recommendedName>
</protein>
<dbReference type="CDD" id="cd19600">
    <property type="entry name" value="serpin11-like_insects"/>
    <property type="match status" value="1"/>
</dbReference>
<evidence type="ECO:0000256" key="3">
    <source>
        <dbReference type="RuleBase" id="RU000411"/>
    </source>
</evidence>
<dbReference type="Gene3D" id="2.30.39.10">
    <property type="entry name" value="Alpha-1-antitrypsin, domain 1"/>
    <property type="match status" value="3"/>
</dbReference>
<dbReference type="EMBL" id="JBEDNZ010000021">
    <property type="protein sequence ID" value="KAL0819135.1"/>
    <property type="molecule type" value="Genomic_DNA"/>
</dbReference>
<dbReference type="Pfam" id="PF00079">
    <property type="entry name" value="Serpin"/>
    <property type="match status" value="4"/>
</dbReference>
<dbReference type="PANTHER" id="PTHR11461">
    <property type="entry name" value="SERINE PROTEASE INHIBITOR, SERPIN"/>
    <property type="match status" value="1"/>
</dbReference>
<comment type="similarity">
    <text evidence="3">Belongs to the serpin family.</text>
</comment>
<dbReference type="InterPro" id="IPR036186">
    <property type="entry name" value="Serpin_sf"/>
</dbReference>
<dbReference type="CDD" id="cd00172">
    <property type="entry name" value="serpin"/>
    <property type="match status" value="1"/>
</dbReference>
<sequence length="1394" mass="156551">MKPLYKAPVTRSCKLGSALCQQIDPNTLFNVFGSPSNYAGSVAPLAQATPVRPNETLTDPDYWDVDELPAAAVADYDKFDWTLTKRVSSSSEANFLLSPLGLKLALAILTEAATGLTRSELQSVLGFEMDRVAVRRKFSTIIDSLQKQSPQYTLNLGSKIYVENTAHPRQMFAAIAHQFYKTDLTPIDFHNPPVAAKSINDWVANLTQGRITDLVNQDDLENVVVMILNTLYFKGSWRHQFNPNSTKQGSFYVTPKLQKPVTFMNVKDKFFFTESTKFDAKILRMPYLGYKFSMYVVVPNSLTGLPRVLEGLAELRPEMDLLQERLVDVTLPKFHFEFSSHLDSVLREMGVRQAFEDTASFPGIARGQSLQQRLRVSKVLQRSGIEVNELGSIAYSATEISLVNKFGEDDEAGVEVLANKPFFFLIQDETTRQLLFTGRVSDPSLVDGATCAAANSISGISSKKQRWYTSKHFSVMLFAISFQTIYVNGGVRSEASRLNYFDIDLLRHCAEERKGNVMVSPASVKSTLAMLLEGAQGATEVEIRAALRLAPNKAEFREQLNVYLQSLTANTTGVVLQNANSVFVSNKLKLKKEYEQMIKSVYLTEVYKMNFTDIDADVNFINKWVSTKTHGLITDIVEPVSVNPSTEILLTNALYFKGSWQHAFDPKLTKGACFHIQGVCKNVAMMDLRAQLNYAYVEELRAHALELPYEGGRYSMILLVPLDRDGCPLLIRDLPYKSLDQVVDLLEPTDVTLLMPKFAINYEENMVGPLRNMRIVTLFSSSANLSGIFEGDSPQLNSLYHKVHMEVNEKGTIAAAVSAAMVIPLIENGVQLKVDRPFVFFIRDNKLGLSLFEGRIEEPSLYVEQTTAKEQESCKMRHFLLLVLCLAVGLSSARWVRRARSQQPKDTSFVGDATNELSTAIFQGYIDDDKNIAFSPLGYSAILAILAEGATGVTREQLVSALHLPQDPNLTRKTYRFIMERLKNTHEYKYNHPELKNFFYIYKNYTINEDYKKILEDYYLTEVRSVEKYNPEQHYNKPEETDEHSEFIVEIPERKPEDDKNDDIPELMPPKQSDEKLILFAVEDKPEKVDVSQVDYKPAKNIKEKIKLVKTYPKKEESGDEEETMVAVEARNHARSLKVLEDKNDITSSISVNSVGKKSSKTPSNSLMIIFNGMYFRGSWKQAFDIVEPGVFYKSNTEKKQVPMMKTRGTFKTGFLPGLDSEAIQLPYDGGRYALLVVVPRSRDGLTRLTADLPATPLTDIKDSLQEEELLVSLPSFYVETTTKPVAALAKFGVSSIFSRDAELSKVSSADGLFVQELVQHVAVRVDNADSSASQLLAGEGIESLKNLPLGPAKPARRFNVEHPFLFYIVDCLDNLVVVAGKVTDPQQPTPFEI</sequence>
<evidence type="ECO:0000256" key="1">
    <source>
        <dbReference type="ARBA" id="ARBA00022690"/>
    </source>
</evidence>
<dbReference type="InterPro" id="IPR042185">
    <property type="entry name" value="Serpin_sf_2"/>
</dbReference>
<dbReference type="Gene3D" id="3.30.497.10">
    <property type="entry name" value="Antithrombin, subunit I, domain 2"/>
    <property type="match status" value="3"/>
</dbReference>
<dbReference type="CDD" id="cd19578">
    <property type="entry name" value="serpinK_insect_SRPN2-like"/>
    <property type="match status" value="1"/>
</dbReference>
<feature type="domain" description="Serpin" evidence="4">
    <location>
        <begin position="81"/>
        <end position="443"/>
    </location>
</feature>
<dbReference type="PROSITE" id="PS00284">
    <property type="entry name" value="SERPIN"/>
    <property type="match status" value="2"/>
</dbReference>
<evidence type="ECO:0000256" key="2">
    <source>
        <dbReference type="ARBA" id="ARBA00022900"/>
    </source>
</evidence>
<name>A0ABD0SH26_LOXSC</name>
<evidence type="ECO:0000313" key="5">
    <source>
        <dbReference type="EMBL" id="KAL0819135.1"/>
    </source>
</evidence>
<gene>
    <name evidence="5" type="ORF">ABMA28_008394</name>
</gene>
<feature type="domain" description="Serpin" evidence="4">
    <location>
        <begin position="503"/>
        <end position="859"/>
    </location>
</feature>
<dbReference type="PANTHER" id="PTHR11461:SF357">
    <property type="entry name" value="SERINE PROTEASE INHIBITOR 27A"/>
    <property type="match status" value="1"/>
</dbReference>
<evidence type="ECO:0000259" key="4">
    <source>
        <dbReference type="SMART" id="SM00093"/>
    </source>
</evidence>
<proteinExistence type="inferred from homology"/>
<keyword evidence="1" id="KW-0646">Protease inhibitor</keyword>
<evidence type="ECO:0000313" key="6">
    <source>
        <dbReference type="Proteomes" id="UP001549921"/>
    </source>
</evidence>
<reference evidence="5 6" key="1">
    <citation type="submission" date="2024-06" db="EMBL/GenBank/DDBJ databases">
        <title>A chromosome-level genome assembly of beet webworm, Loxostege sticticalis.</title>
        <authorList>
            <person name="Zhang Y."/>
        </authorList>
    </citation>
    <scope>NUCLEOTIDE SEQUENCE [LARGE SCALE GENOMIC DNA]</scope>
    <source>
        <strain evidence="5">AQ028</strain>
        <tissue evidence="5">Male pupae</tissue>
    </source>
</reference>
<dbReference type="InterPro" id="IPR023796">
    <property type="entry name" value="Serpin_dom"/>
</dbReference>
<dbReference type="InterPro" id="IPR023795">
    <property type="entry name" value="Serpin_CS"/>
</dbReference>